<comment type="caution">
    <text evidence="1">The sequence shown here is derived from an EMBL/GenBank/DDBJ whole genome shotgun (WGS) entry which is preliminary data.</text>
</comment>
<name>A0AA92T3V8_9BACT</name>
<dbReference type="EMBL" id="QSUC01000027">
    <property type="protein sequence ID" value="RGN08035.1"/>
    <property type="molecule type" value="Genomic_DNA"/>
</dbReference>
<gene>
    <name evidence="1" type="ORF">DXB80_10180</name>
</gene>
<reference evidence="1 2" key="1">
    <citation type="submission" date="2018-08" db="EMBL/GenBank/DDBJ databases">
        <title>A genome reference for cultivated species of the human gut microbiota.</title>
        <authorList>
            <person name="Zou Y."/>
            <person name="Xue W."/>
            <person name="Luo G."/>
        </authorList>
    </citation>
    <scope>NUCLEOTIDE SEQUENCE [LARGE SCALE GENOMIC DNA]</scope>
    <source>
        <strain evidence="1 2">OM06-11</strain>
    </source>
</reference>
<evidence type="ECO:0000313" key="1">
    <source>
        <dbReference type="EMBL" id="RGN08035.1"/>
    </source>
</evidence>
<dbReference type="AlphaFoldDB" id="A0AA92T3V8"/>
<accession>A0AA92T3V8</accession>
<protein>
    <submittedName>
        <fullName evidence="1">Uncharacterized protein</fullName>
    </submittedName>
</protein>
<dbReference type="Proteomes" id="UP000261245">
    <property type="component" value="Unassembled WGS sequence"/>
</dbReference>
<evidence type="ECO:0000313" key="2">
    <source>
        <dbReference type="Proteomes" id="UP000261245"/>
    </source>
</evidence>
<proteinExistence type="predicted"/>
<sequence length="86" mass="9092">MDGDTTERLSQESQCPNAKKHGLLARASAFAGGVLSSIQALAGTMKCLPSIPGISAMPWFVPTIATFRKALITLLSTWFVSSGTYS</sequence>
<organism evidence="1 2">
    <name type="scientific">Segatella copri</name>
    <dbReference type="NCBI Taxonomy" id="165179"/>
    <lineage>
        <taxon>Bacteria</taxon>
        <taxon>Pseudomonadati</taxon>
        <taxon>Bacteroidota</taxon>
        <taxon>Bacteroidia</taxon>
        <taxon>Bacteroidales</taxon>
        <taxon>Prevotellaceae</taxon>
        <taxon>Segatella</taxon>
    </lineage>
</organism>